<dbReference type="AlphaFoldDB" id="A0A9P4QPV7"/>
<evidence type="ECO:0000313" key="3">
    <source>
        <dbReference type="EMBL" id="KAF2729308.1"/>
    </source>
</evidence>
<dbReference type="Gene3D" id="2.130.10.10">
    <property type="entry name" value="YVTN repeat-like/Quinoprotein amine dehydrogenase"/>
    <property type="match status" value="1"/>
</dbReference>
<feature type="compositionally biased region" description="Low complexity" evidence="1">
    <location>
        <begin position="846"/>
        <end position="859"/>
    </location>
</feature>
<dbReference type="OrthoDB" id="3925024at2759"/>
<feature type="compositionally biased region" description="Polar residues" evidence="1">
    <location>
        <begin position="944"/>
        <end position="955"/>
    </location>
</feature>
<feature type="domain" description="DUF7165" evidence="2">
    <location>
        <begin position="268"/>
        <end position="580"/>
    </location>
</feature>
<dbReference type="Pfam" id="PF23749">
    <property type="entry name" value="DUF7165"/>
    <property type="match status" value="1"/>
</dbReference>
<feature type="compositionally biased region" description="Polar residues" evidence="1">
    <location>
        <begin position="225"/>
        <end position="247"/>
    </location>
</feature>
<feature type="region of interest" description="Disordered" evidence="1">
    <location>
        <begin position="1032"/>
        <end position="1081"/>
    </location>
</feature>
<feature type="region of interest" description="Disordered" evidence="1">
    <location>
        <begin position="838"/>
        <end position="992"/>
    </location>
</feature>
<feature type="compositionally biased region" description="Basic residues" evidence="1">
    <location>
        <begin position="1071"/>
        <end position="1081"/>
    </location>
</feature>
<feature type="region of interest" description="Disordered" evidence="1">
    <location>
        <begin position="129"/>
        <end position="182"/>
    </location>
</feature>
<evidence type="ECO:0000256" key="1">
    <source>
        <dbReference type="SAM" id="MobiDB-lite"/>
    </source>
</evidence>
<dbReference type="SUPFAM" id="SSF82171">
    <property type="entry name" value="DPP6 N-terminal domain-like"/>
    <property type="match status" value="1"/>
</dbReference>
<name>A0A9P4QPV7_9PLEO</name>
<feature type="compositionally biased region" description="Low complexity" evidence="1">
    <location>
        <begin position="868"/>
        <end position="902"/>
    </location>
</feature>
<accession>A0A9P4QPV7</accession>
<reference evidence="3" key="1">
    <citation type="journal article" date="2020" name="Stud. Mycol.">
        <title>101 Dothideomycetes genomes: a test case for predicting lifestyles and emergence of pathogens.</title>
        <authorList>
            <person name="Haridas S."/>
            <person name="Albert R."/>
            <person name="Binder M."/>
            <person name="Bloem J."/>
            <person name="Labutti K."/>
            <person name="Salamov A."/>
            <person name="Andreopoulos B."/>
            <person name="Baker S."/>
            <person name="Barry K."/>
            <person name="Bills G."/>
            <person name="Bluhm B."/>
            <person name="Cannon C."/>
            <person name="Castanera R."/>
            <person name="Culley D."/>
            <person name="Daum C."/>
            <person name="Ezra D."/>
            <person name="Gonzalez J."/>
            <person name="Henrissat B."/>
            <person name="Kuo A."/>
            <person name="Liang C."/>
            <person name="Lipzen A."/>
            <person name="Lutzoni F."/>
            <person name="Magnuson J."/>
            <person name="Mondo S."/>
            <person name="Nolan M."/>
            <person name="Ohm R."/>
            <person name="Pangilinan J."/>
            <person name="Park H.-J."/>
            <person name="Ramirez L."/>
            <person name="Alfaro M."/>
            <person name="Sun H."/>
            <person name="Tritt A."/>
            <person name="Yoshinaga Y."/>
            <person name="Zwiers L.-H."/>
            <person name="Turgeon B."/>
            <person name="Goodwin S."/>
            <person name="Spatafora J."/>
            <person name="Crous P."/>
            <person name="Grigoriev I."/>
        </authorList>
    </citation>
    <scope>NUCLEOTIDE SEQUENCE</scope>
    <source>
        <strain evidence="3">CBS 125425</strain>
    </source>
</reference>
<gene>
    <name evidence="3" type="ORF">EJ04DRAFT_527902</name>
</gene>
<protein>
    <recommendedName>
        <fullName evidence="2">DUF7165 domain-containing protein</fullName>
    </recommendedName>
</protein>
<keyword evidence="4" id="KW-1185">Reference proteome</keyword>
<organism evidence="3 4">
    <name type="scientific">Polyplosphaeria fusca</name>
    <dbReference type="NCBI Taxonomy" id="682080"/>
    <lineage>
        <taxon>Eukaryota</taxon>
        <taxon>Fungi</taxon>
        <taxon>Dikarya</taxon>
        <taxon>Ascomycota</taxon>
        <taxon>Pezizomycotina</taxon>
        <taxon>Dothideomycetes</taxon>
        <taxon>Pleosporomycetidae</taxon>
        <taxon>Pleosporales</taxon>
        <taxon>Tetraplosphaeriaceae</taxon>
        <taxon>Polyplosphaeria</taxon>
    </lineage>
</organism>
<dbReference type="EMBL" id="ML996249">
    <property type="protein sequence ID" value="KAF2729308.1"/>
    <property type="molecule type" value="Genomic_DNA"/>
</dbReference>
<feature type="region of interest" description="Disordered" evidence="1">
    <location>
        <begin position="215"/>
        <end position="262"/>
    </location>
</feature>
<dbReference type="InterPro" id="IPR015943">
    <property type="entry name" value="WD40/YVTN_repeat-like_dom_sf"/>
</dbReference>
<proteinExistence type="predicted"/>
<evidence type="ECO:0000313" key="4">
    <source>
        <dbReference type="Proteomes" id="UP000799444"/>
    </source>
</evidence>
<comment type="caution">
    <text evidence="3">The sequence shown here is derived from an EMBL/GenBank/DDBJ whole genome shotgun (WGS) entry which is preliminary data.</text>
</comment>
<feature type="region of interest" description="Disordered" evidence="1">
    <location>
        <begin position="702"/>
        <end position="750"/>
    </location>
</feature>
<dbReference type="InterPro" id="IPR055589">
    <property type="entry name" value="DUF7165"/>
</dbReference>
<sequence>MHACGIGYGTGGVYRGPVIWSAPHLHRVRGGCEFTIGADGHRHAAVAAVNHTGDGVGNCLPATEPGRSRARPPAPFAGASYREDSANALDCGRRAMDVRPAGTSIAAKRRSGRAKPTWPRSYAAVLRRRDDRHARWSPATPSPEPQQHHCPDIHPESRVRRQKMTGRRGVQHENGNLLAIRTDVRAKTAAREDGAAKHANADGFPRTASLTSLATSADNDDSHNTHLSASSTGNDTLSTARTSTSGMTEDEGPSASYLQPAPSKYAPPVTTVLELVSNTASSSALPDSFSFNISRKGNFVAIYTASNIWLIKATQLPRLWARTLEVKRKPIAIDVQENGTLMAVLSRTSQVDIYEMPDDQHRQIKKRRTISLVHEAHTLVMSPDGLVLITGNKFGIEVISIGPNAPESTRRTLSAPAGDTLEFSDDGRTLLITGYARKLGISSMYVLPGLYDGPMDEEGEPIPVSPDTVWTGSVLFPETAKIARQATLLPDAETNNVNELFAFNADEDTWGVYDITSARFTSRKMFLPDQQRWTRSEFIDDAMPAVSPSADLAAVALRIRGTTSIWIYQVPEWDFMSKPKDAEQLSPIQPCFCIPILHDSAESNQEIGVLRWVRLNDSMQRLIAVGNINPKETETEGPNVPQGSKGVVIILDFDGNKLVGGTAPVPTKMEYDLDTLLPGEKLPEGAIDFDREVELVRTRTLAQRRAHNEATPPRRSSRHIPTPGRANTSVARDRPTSIRPPTIVRDDEEELNPEEVQAAFEAPYDNTQPRSQNSLARAATVAALSPANRRHLRALPFRPLEYRRADGLREFPHESDADNWVPPPPAYTATADAAQSISLSHPDAPPAAARARGPVDAGVPPVPPLPTNANSSPVPNNPYPSSSSRRGTLSQSSTDLSSTSTVTERRPSLLHPSTYPSPLSPSPSRRRSSAAQQGPPQPHPQPPSNQTAYQATASNMAARRPTRRPRRAVESTIDLRPPPIVDPASGRRGSAPDTVIHRRPVLTNPLLTNRASMPSDQSGRSSNLRNAMLPRLRTATEGGGRPGPLSAPPRTHTGQMRPHTQPATVKERKSPSKKKLQCVVM</sequence>
<feature type="compositionally biased region" description="Basic and acidic residues" evidence="1">
    <location>
        <begin position="146"/>
        <end position="159"/>
    </location>
</feature>
<dbReference type="Proteomes" id="UP000799444">
    <property type="component" value="Unassembled WGS sequence"/>
</dbReference>
<evidence type="ECO:0000259" key="2">
    <source>
        <dbReference type="Pfam" id="PF23749"/>
    </source>
</evidence>